<feature type="chain" id="PRO_5006915064" evidence="1">
    <location>
        <begin position="25"/>
        <end position="80"/>
    </location>
</feature>
<dbReference type="RefSeq" id="WP_028372836.1">
    <property type="nucleotide sequence ID" value="NZ_CAAAJD010000017.1"/>
</dbReference>
<keyword evidence="1" id="KW-0732">Signal</keyword>
<accession>A0A0W0VRW2</accession>
<dbReference type="Proteomes" id="UP000054869">
    <property type="component" value="Unassembled WGS sequence"/>
</dbReference>
<evidence type="ECO:0000256" key="1">
    <source>
        <dbReference type="SAM" id="SignalP"/>
    </source>
</evidence>
<sequence>MVKIRRNKLRALLFFIFLPLIVYADDVANGPEEFNMRECIKESIADCIEAACIQGAPTNCQEQCQIDAMNKCKEIAKQTL</sequence>
<dbReference type="EMBL" id="LNYI01000022">
    <property type="protein sequence ID" value="KTD22773.1"/>
    <property type="molecule type" value="Genomic_DNA"/>
</dbReference>
<evidence type="ECO:0000313" key="2">
    <source>
        <dbReference type="EMBL" id="KTD22773.1"/>
    </source>
</evidence>
<reference evidence="2 3" key="1">
    <citation type="submission" date="2015-11" db="EMBL/GenBank/DDBJ databases">
        <title>Genomic analysis of 38 Legionella species identifies large and diverse effector repertoires.</title>
        <authorList>
            <person name="Burstein D."/>
            <person name="Amaro F."/>
            <person name="Zusman T."/>
            <person name="Lifshitz Z."/>
            <person name="Cohen O."/>
            <person name="Gilbert J.A."/>
            <person name="Pupko T."/>
            <person name="Shuman H.A."/>
            <person name="Segal G."/>
        </authorList>
    </citation>
    <scope>NUCLEOTIDE SEQUENCE [LARGE SCALE GENOMIC DNA]</scope>
    <source>
        <strain evidence="2 3">ATCC 49751</strain>
    </source>
</reference>
<organism evidence="2 3">
    <name type="scientific">Legionella lansingensis</name>
    <dbReference type="NCBI Taxonomy" id="45067"/>
    <lineage>
        <taxon>Bacteria</taxon>
        <taxon>Pseudomonadati</taxon>
        <taxon>Pseudomonadota</taxon>
        <taxon>Gammaproteobacteria</taxon>
        <taxon>Legionellales</taxon>
        <taxon>Legionellaceae</taxon>
        <taxon>Legionella</taxon>
    </lineage>
</organism>
<dbReference type="PATRIC" id="fig|45067.4.peg.1176"/>
<proteinExistence type="predicted"/>
<gene>
    <name evidence="2" type="ORF">Llan_1124</name>
</gene>
<dbReference type="OrthoDB" id="5654286at2"/>
<evidence type="ECO:0000313" key="3">
    <source>
        <dbReference type="Proteomes" id="UP000054869"/>
    </source>
</evidence>
<protein>
    <submittedName>
        <fullName evidence="2">Uncharacterized protein</fullName>
    </submittedName>
</protein>
<dbReference type="AlphaFoldDB" id="A0A0W0VRW2"/>
<dbReference type="STRING" id="45067.Llan_1124"/>
<name>A0A0W0VRW2_9GAMM</name>
<feature type="signal peptide" evidence="1">
    <location>
        <begin position="1"/>
        <end position="24"/>
    </location>
</feature>
<comment type="caution">
    <text evidence="2">The sequence shown here is derived from an EMBL/GenBank/DDBJ whole genome shotgun (WGS) entry which is preliminary data.</text>
</comment>
<keyword evidence="3" id="KW-1185">Reference proteome</keyword>